<dbReference type="Gene3D" id="3.40.640.10">
    <property type="entry name" value="Type I PLP-dependent aspartate aminotransferase-like (Major domain)"/>
    <property type="match status" value="1"/>
</dbReference>
<reference evidence="10 11" key="1">
    <citation type="journal article" date="2010" name="Nature">
        <title>Genome sequence of the palaeopolyploid soybean.</title>
        <authorList>
            <person name="Schmutz J."/>
            <person name="Cannon S.B."/>
            <person name="Schlueter J."/>
            <person name="Ma J."/>
            <person name="Mitros T."/>
            <person name="Nelson W."/>
            <person name="Hyten D.L."/>
            <person name="Song Q."/>
            <person name="Thelen J.J."/>
            <person name="Cheng J."/>
            <person name="Xu D."/>
            <person name="Hellsten U."/>
            <person name="May G.D."/>
            <person name="Yu Y."/>
            <person name="Sakurai T."/>
            <person name="Umezawa T."/>
            <person name="Bhattacharyya M.K."/>
            <person name="Sandhu D."/>
            <person name="Valliyodan B."/>
            <person name="Lindquist E."/>
            <person name="Peto M."/>
            <person name="Grant D."/>
            <person name="Shu S."/>
            <person name="Goodstein D."/>
            <person name="Barry K."/>
            <person name="Futrell-Griggs M."/>
            <person name="Abernathy B."/>
            <person name="Du J."/>
            <person name="Tian Z."/>
            <person name="Zhu L."/>
            <person name="Gill N."/>
            <person name="Joshi T."/>
            <person name="Libault M."/>
            <person name="Sethuraman A."/>
            <person name="Zhang X.-C."/>
            <person name="Shinozaki K."/>
            <person name="Nguyen H.T."/>
            <person name="Wing R.A."/>
            <person name="Cregan P."/>
            <person name="Specht J."/>
            <person name="Grimwood J."/>
            <person name="Rokhsar D."/>
            <person name="Stacey G."/>
            <person name="Shoemaker R.C."/>
            <person name="Jackson S.A."/>
        </authorList>
    </citation>
    <scope>NUCLEOTIDE SEQUENCE</scope>
    <source>
        <strain evidence="11">cv. Williams 82</strain>
        <tissue evidence="10">Callus</tissue>
    </source>
</reference>
<comment type="pathway">
    <text evidence="7">Amino-acid biosynthesis; L-phenylalanine biosynthesis; L-arogenate from prephenate (L-Asp route): step 1/1.</text>
</comment>
<dbReference type="GO" id="GO:0004069">
    <property type="term" value="F:L-aspartate:2-oxoglutarate aminotransferase activity"/>
    <property type="evidence" value="ECO:0007669"/>
    <property type="project" value="UniProtKB-ARBA"/>
</dbReference>
<protein>
    <recommendedName>
        <fullName evidence="8">Bifunctional aspartate aminotransferase and glutamate/aspartate-prephenate aminotransferase</fullName>
    </recommendedName>
</protein>
<reference evidence="11" key="2">
    <citation type="submission" date="2018-02" db="UniProtKB">
        <authorList>
            <consortium name="EnsemblPlants"/>
        </authorList>
    </citation>
    <scope>IDENTIFICATION</scope>
    <source>
        <strain evidence="11">Williams 82</strain>
    </source>
</reference>
<organism evidence="10">
    <name type="scientific">Glycine max</name>
    <name type="common">Soybean</name>
    <name type="synonym">Glycine hispida</name>
    <dbReference type="NCBI Taxonomy" id="3847"/>
    <lineage>
        <taxon>Eukaryota</taxon>
        <taxon>Viridiplantae</taxon>
        <taxon>Streptophyta</taxon>
        <taxon>Embryophyta</taxon>
        <taxon>Tracheophyta</taxon>
        <taxon>Spermatophyta</taxon>
        <taxon>Magnoliopsida</taxon>
        <taxon>eudicotyledons</taxon>
        <taxon>Gunneridae</taxon>
        <taxon>Pentapetalae</taxon>
        <taxon>rosids</taxon>
        <taxon>fabids</taxon>
        <taxon>Fabales</taxon>
        <taxon>Fabaceae</taxon>
        <taxon>Papilionoideae</taxon>
        <taxon>50 kb inversion clade</taxon>
        <taxon>NPAAA clade</taxon>
        <taxon>indigoferoid/millettioid clade</taxon>
        <taxon>Phaseoleae</taxon>
        <taxon>Glycine</taxon>
        <taxon>Glycine subgen. Soja</taxon>
    </lineage>
</organism>
<evidence type="ECO:0000256" key="7">
    <source>
        <dbReference type="ARBA" id="ARBA00060601"/>
    </source>
</evidence>
<dbReference type="Pfam" id="PF00155">
    <property type="entry name" value="Aminotran_1_2"/>
    <property type="match status" value="1"/>
</dbReference>
<dbReference type="AlphaFoldDB" id="I1K4M0"/>
<dbReference type="SMR" id="I1K4M0"/>
<evidence type="ECO:0000259" key="9">
    <source>
        <dbReference type="Pfam" id="PF00155"/>
    </source>
</evidence>
<evidence type="ECO:0000313" key="10">
    <source>
        <dbReference type="EMBL" id="KRH59396.1"/>
    </source>
</evidence>
<evidence type="ECO:0000256" key="1">
    <source>
        <dbReference type="ARBA" id="ARBA00001933"/>
    </source>
</evidence>
<feature type="domain" description="Aminotransferase class I/classII large" evidence="9">
    <location>
        <begin position="103"/>
        <end position="465"/>
    </location>
</feature>
<dbReference type="PaxDb" id="3847-GLYMA05G31490.1"/>
<gene>
    <name evidence="11" type="primary">LOC100801361</name>
    <name evidence="10" type="ORF">GLYMA_05G181000</name>
</gene>
<comment type="cofactor">
    <cofactor evidence="1">
        <name>pyridoxal 5'-phosphate</name>
        <dbReference type="ChEBI" id="CHEBI:597326"/>
    </cofactor>
</comment>
<dbReference type="CDD" id="cd00609">
    <property type="entry name" value="AAT_like"/>
    <property type="match status" value="1"/>
</dbReference>
<dbReference type="PANTHER" id="PTHR46383">
    <property type="entry name" value="ASPARTATE AMINOTRANSFERASE"/>
    <property type="match status" value="1"/>
</dbReference>
<reference evidence="10" key="3">
    <citation type="submission" date="2018-07" db="EMBL/GenBank/DDBJ databases">
        <title>WGS assembly of Glycine max.</title>
        <authorList>
            <person name="Schmutz J."/>
            <person name="Cannon S."/>
            <person name="Schlueter J."/>
            <person name="Ma J."/>
            <person name="Mitros T."/>
            <person name="Nelson W."/>
            <person name="Hyten D."/>
            <person name="Song Q."/>
            <person name="Thelen J."/>
            <person name="Cheng J."/>
            <person name="Xu D."/>
            <person name="Hellsten U."/>
            <person name="May G."/>
            <person name="Yu Y."/>
            <person name="Sakurai T."/>
            <person name="Umezawa T."/>
            <person name="Bhattacharyya M."/>
            <person name="Sandhu D."/>
            <person name="Valliyodan B."/>
            <person name="Lindquist E."/>
            <person name="Peto M."/>
            <person name="Grant D."/>
            <person name="Shu S."/>
            <person name="Goodstein D."/>
            <person name="Barry K."/>
            <person name="Futrell-Griggs M."/>
            <person name="Abernathy B."/>
            <person name="Du J."/>
            <person name="Tian Z."/>
            <person name="Zhu L."/>
            <person name="Gill N."/>
            <person name="Joshi T."/>
            <person name="Libault M."/>
            <person name="Sethuraman A."/>
            <person name="Zhang X."/>
            <person name="Shinozaki K."/>
            <person name="Nguyen H."/>
            <person name="Wing R."/>
            <person name="Cregan P."/>
            <person name="Specht J."/>
            <person name="Grimwood J."/>
            <person name="Rokhsar D."/>
            <person name="Stacey G."/>
            <person name="Shoemaker R."/>
            <person name="Jackson S."/>
        </authorList>
    </citation>
    <scope>NUCLEOTIDE SEQUENCE</scope>
    <source>
        <tissue evidence="10">Callus</tissue>
    </source>
</reference>
<evidence type="ECO:0000313" key="12">
    <source>
        <dbReference type="Proteomes" id="UP000008827"/>
    </source>
</evidence>
<dbReference type="GO" id="GO:0006520">
    <property type="term" value="P:amino acid metabolic process"/>
    <property type="evidence" value="ECO:0000318"/>
    <property type="project" value="GO_Central"/>
</dbReference>
<dbReference type="InterPro" id="IPR004838">
    <property type="entry name" value="NHTrfase_class1_PyrdxlP-BS"/>
</dbReference>
<dbReference type="Gene3D" id="3.90.1150.10">
    <property type="entry name" value="Aspartate Aminotransferase, domain 1"/>
    <property type="match status" value="1"/>
</dbReference>
<dbReference type="Proteomes" id="UP000008827">
    <property type="component" value="Chromosome 5"/>
</dbReference>
<dbReference type="STRING" id="3847.I1K4M0"/>
<dbReference type="InterPro" id="IPR015421">
    <property type="entry name" value="PyrdxlP-dep_Trfase_major"/>
</dbReference>
<evidence type="ECO:0000313" key="11">
    <source>
        <dbReference type="EnsemblPlants" id="KRH59396"/>
    </source>
</evidence>
<dbReference type="InterPro" id="IPR015424">
    <property type="entry name" value="PyrdxlP-dep_Trfase"/>
</dbReference>
<dbReference type="FunFam" id="3.40.640.10:FF:000033">
    <property type="entry name" value="Aspartate aminotransferase"/>
    <property type="match status" value="1"/>
</dbReference>
<dbReference type="EnsemblPlants" id="KRH59396">
    <property type="protein sequence ID" value="KRH59396"/>
    <property type="gene ID" value="GLYMA_05G181000"/>
</dbReference>
<evidence type="ECO:0000256" key="2">
    <source>
        <dbReference type="ARBA" id="ARBA00007441"/>
    </source>
</evidence>
<name>I1K4M0_SOYBN</name>
<comment type="pathway">
    <text evidence="6">Amino-acid biosynthesis; L-phenylalanine biosynthesis; L-arogenate from prephenate (L-Glu route): step 1/1.</text>
</comment>
<accession>I1K4M0</accession>
<keyword evidence="4" id="KW-0808">Transferase</keyword>
<evidence type="ECO:0000256" key="3">
    <source>
        <dbReference type="ARBA" id="ARBA00022576"/>
    </source>
</evidence>
<dbReference type="PANTHER" id="PTHR46383:SF1">
    <property type="entry name" value="ASPARTATE AMINOTRANSFERASE"/>
    <property type="match status" value="1"/>
</dbReference>
<dbReference type="GO" id="GO:0033853">
    <property type="term" value="F:aspartate-prephenate aminotransferase activity"/>
    <property type="evidence" value="ECO:0007669"/>
    <property type="project" value="UniProtKB-ARBA"/>
</dbReference>
<dbReference type="GO" id="GO:0030170">
    <property type="term" value="F:pyridoxal phosphate binding"/>
    <property type="evidence" value="ECO:0007669"/>
    <property type="project" value="InterPro"/>
</dbReference>
<dbReference type="eggNOG" id="KOG0257">
    <property type="taxonomic scope" value="Eukaryota"/>
</dbReference>
<dbReference type="EMBL" id="CM000838">
    <property type="protein sequence ID" value="KRH59396.1"/>
    <property type="molecule type" value="Genomic_DNA"/>
</dbReference>
<sequence>MPNPSPEPIPGLLSPRFQIPLFPPYVSSLLSFSLQFHFTHQFLSLTLRRTRAAKQPNAIAVKASSHSDFDVDLSLSPRVNAVKPSKTVAISDHATALVQAGVPVIRLAAGEPDFDTPAPIAEAGINAIREGYTRYTPNAGTMELRQAICHKLKEENGITYTPDQVVVSNGAKQSIAQAVLAVSSPGDEVIIPAPFWVSYPEMARLADATPVILPTLISDNFLLDPKLLESKITERSRLLILCSPSNPTGSVYPKELLEEIARIVAKHPRLLVLSDEIYEHIIYAPATHTSFASLPGMWDRTLTVNGFSKAFAMTGWRLGYIAGPKHFVAACGKIQSQFTSGASSIAQKAAVAALGLGHAGGEAVSTMVKAFRERRDFLVQSFREIDGIKISEPQGAFYLFLDLSFYYGREAEGFGKIVDSESLCQYLLEVGQVALVPGSAFGDDTCIRISYAESLTTLQAAVERIKKALVPLSSAALV</sequence>
<evidence type="ECO:0000256" key="5">
    <source>
        <dbReference type="ARBA" id="ARBA00022898"/>
    </source>
</evidence>
<evidence type="ECO:0000256" key="6">
    <source>
        <dbReference type="ARBA" id="ARBA00060544"/>
    </source>
</evidence>
<proteinExistence type="inferred from homology"/>
<dbReference type="GO" id="GO:0033854">
    <property type="term" value="F:glutamate-prephenate aminotransferase activity"/>
    <property type="evidence" value="ECO:0007669"/>
    <property type="project" value="UniProtKB-ARBA"/>
</dbReference>
<dbReference type="Gramene" id="KRH59396">
    <property type="protein sequence ID" value="KRH59396"/>
    <property type="gene ID" value="GLYMA_05G181000"/>
</dbReference>
<dbReference type="InterPro" id="IPR050596">
    <property type="entry name" value="AspAT/PAT-like"/>
</dbReference>
<dbReference type="PROSITE" id="PS00105">
    <property type="entry name" value="AA_TRANSFER_CLASS_1"/>
    <property type="match status" value="1"/>
</dbReference>
<keyword evidence="12" id="KW-1185">Reference proteome</keyword>
<dbReference type="InterPro" id="IPR004839">
    <property type="entry name" value="Aminotransferase_I/II_large"/>
</dbReference>
<keyword evidence="5" id="KW-0663">Pyridoxal phosphate</keyword>
<dbReference type="GO" id="GO:0008483">
    <property type="term" value="F:transaminase activity"/>
    <property type="evidence" value="ECO:0000318"/>
    <property type="project" value="GO_Central"/>
</dbReference>
<comment type="similarity">
    <text evidence="2">Belongs to the class-I pyridoxal-phosphate-dependent aminotransferase family.</text>
</comment>
<keyword evidence="3" id="KW-0032">Aminotransferase</keyword>
<dbReference type="InterPro" id="IPR015422">
    <property type="entry name" value="PyrdxlP-dep_Trfase_small"/>
</dbReference>
<evidence type="ECO:0000256" key="4">
    <source>
        <dbReference type="ARBA" id="ARBA00022679"/>
    </source>
</evidence>
<dbReference type="ExpressionAtlas" id="I1K4M0">
    <property type="expression patterns" value="baseline and differential"/>
</dbReference>
<dbReference type="GO" id="GO:0009095">
    <property type="term" value="P:aromatic amino acid family biosynthetic process, prephenate pathway"/>
    <property type="evidence" value="ECO:0007669"/>
    <property type="project" value="UniProtKB-ARBA"/>
</dbReference>
<dbReference type="SUPFAM" id="SSF53383">
    <property type="entry name" value="PLP-dependent transferases"/>
    <property type="match status" value="1"/>
</dbReference>
<evidence type="ECO:0000256" key="8">
    <source>
        <dbReference type="ARBA" id="ARBA00074369"/>
    </source>
</evidence>